<dbReference type="SUPFAM" id="SSF46689">
    <property type="entry name" value="Homeodomain-like"/>
    <property type="match status" value="1"/>
</dbReference>
<evidence type="ECO:0000259" key="13">
    <source>
        <dbReference type="PROSITE" id="PS50023"/>
    </source>
</evidence>
<keyword evidence="6 9" id="KW-0238">DNA-binding</keyword>
<feature type="domain" description="Homeobox" evidence="14">
    <location>
        <begin position="187"/>
        <end position="247"/>
    </location>
</feature>
<dbReference type="GO" id="GO:0005634">
    <property type="term" value="C:nucleus"/>
    <property type="evidence" value="ECO:0007669"/>
    <property type="project" value="UniProtKB-SubCell"/>
</dbReference>
<evidence type="ECO:0000256" key="2">
    <source>
        <dbReference type="ARBA" id="ARBA00022723"/>
    </source>
</evidence>
<dbReference type="SMART" id="SM00389">
    <property type="entry name" value="HOX"/>
    <property type="match status" value="1"/>
</dbReference>
<dbReference type="SUPFAM" id="SSF57716">
    <property type="entry name" value="Glucocorticoid receptor-like (DNA-binding domain)"/>
    <property type="match status" value="2"/>
</dbReference>
<evidence type="ECO:0000256" key="12">
    <source>
        <dbReference type="SAM" id="MobiDB-lite"/>
    </source>
</evidence>
<evidence type="ECO:0000259" key="14">
    <source>
        <dbReference type="PROSITE" id="PS50071"/>
    </source>
</evidence>
<keyword evidence="3" id="KW-0677">Repeat</keyword>
<dbReference type="RefSeq" id="XP_066918682.1">
    <property type="nucleotide sequence ID" value="XM_067062581.1"/>
</dbReference>
<keyword evidence="2 10" id="KW-0479">Metal-binding</keyword>
<dbReference type="GeneID" id="136805999"/>
<evidence type="ECO:0000256" key="8">
    <source>
        <dbReference type="ARBA" id="ARBA00023242"/>
    </source>
</evidence>
<evidence type="ECO:0000256" key="7">
    <source>
        <dbReference type="ARBA" id="ARBA00023155"/>
    </source>
</evidence>
<dbReference type="SMART" id="SM00132">
    <property type="entry name" value="LIM"/>
    <property type="match status" value="2"/>
</dbReference>
<dbReference type="Pfam" id="PF00046">
    <property type="entry name" value="Homeodomain"/>
    <property type="match status" value="1"/>
</dbReference>
<dbReference type="Proteomes" id="UP000594262">
    <property type="component" value="Unplaced"/>
</dbReference>
<dbReference type="PROSITE" id="PS00027">
    <property type="entry name" value="HOMEOBOX_1"/>
    <property type="match status" value="1"/>
</dbReference>
<keyword evidence="5 10" id="KW-0440">LIM domain</keyword>
<evidence type="ECO:0000313" key="16">
    <source>
        <dbReference type="Proteomes" id="UP000594262"/>
    </source>
</evidence>
<dbReference type="EnsemblMetazoa" id="CLYHEMT004507.2">
    <property type="protein sequence ID" value="CLYHEMP004507.2"/>
    <property type="gene ID" value="CLYHEMG004507"/>
</dbReference>
<dbReference type="GO" id="GO:0000977">
    <property type="term" value="F:RNA polymerase II transcription regulatory region sequence-specific DNA binding"/>
    <property type="evidence" value="ECO:0007669"/>
    <property type="project" value="TreeGrafter"/>
</dbReference>
<dbReference type="Gene3D" id="1.10.10.60">
    <property type="entry name" value="Homeodomain-like"/>
    <property type="match status" value="1"/>
</dbReference>
<accession>A0A7M5V8Y3</accession>
<sequence length="445" mass="49781">MVLVEMNGKVQIQQGHCDSNSSDEETESTESRFCVACQSVITERFFLQINEKFWHEECLTCCVCNIGLKDVCFYKDGRIFCRSDYTRIHGCKCSGCDVFISPNELVMKALQNVYHVDCFKCSECGDKLEKGDEFILKDSKLYCSADFNVADPKFDIGDVFDSDDYDSMSTISAASPNGQDKLRNSQSNCKRPRTILTSQQREDFKAAFELTPKPCRKVREQLSNETGLSVRVVQVWFQNQRAKLKKIQKKTDGTTEPATEKIKKISQGKVTKKKRSKSISSVKSESSAGSSEYNINTNIKTETSESFQSILDSYSTMHQMLTDTSPKDMDTNNNTITINTTNSSLLSCGSSDISSGSSMNNSPNLAYEQQNSPNDYPGMRPLVNPFARMPSDLLLQTASNTYNTSNNADSMFDNTFPVASTTHNSTTTSSSSHFQMMPHLMNSFV</sequence>
<evidence type="ECO:0000256" key="6">
    <source>
        <dbReference type="ARBA" id="ARBA00023125"/>
    </source>
</evidence>
<dbReference type="Gene3D" id="2.10.110.10">
    <property type="entry name" value="Cysteine Rich Protein"/>
    <property type="match status" value="2"/>
</dbReference>
<dbReference type="PROSITE" id="PS50023">
    <property type="entry name" value="LIM_DOMAIN_2"/>
    <property type="match status" value="2"/>
</dbReference>
<evidence type="ECO:0000256" key="10">
    <source>
        <dbReference type="PROSITE-ProRule" id="PRU00125"/>
    </source>
</evidence>
<evidence type="ECO:0000256" key="1">
    <source>
        <dbReference type="ARBA" id="ARBA00004123"/>
    </source>
</evidence>
<comment type="subcellular location">
    <subcellularLocation>
        <location evidence="1 9 11">Nucleus</location>
    </subcellularLocation>
</comment>
<evidence type="ECO:0000256" key="5">
    <source>
        <dbReference type="ARBA" id="ARBA00023038"/>
    </source>
</evidence>
<dbReference type="InterPro" id="IPR001781">
    <property type="entry name" value="Znf_LIM"/>
</dbReference>
<keyword evidence="16" id="KW-1185">Reference proteome</keyword>
<dbReference type="PANTHER" id="PTHR24208:SF166">
    <property type="entry name" value="LIM HOMEOBOX TRANSCRIPTION FACTOR 1 ALPHA, ISOFORM B"/>
    <property type="match status" value="1"/>
</dbReference>
<evidence type="ECO:0000256" key="4">
    <source>
        <dbReference type="ARBA" id="ARBA00022833"/>
    </source>
</evidence>
<feature type="domain" description="LIM zinc-binding" evidence="13">
    <location>
        <begin position="91"/>
        <end position="153"/>
    </location>
</feature>
<keyword evidence="4 10" id="KW-0862">Zinc</keyword>
<dbReference type="Pfam" id="PF00412">
    <property type="entry name" value="LIM"/>
    <property type="match status" value="2"/>
</dbReference>
<evidence type="ECO:0000256" key="11">
    <source>
        <dbReference type="RuleBase" id="RU000682"/>
    </source>
</evidence>
<dbReference type="InterPro" id="IPR050453">
    <property type="entry name" value="LIM_Homeobox_TF"/>
</dbReference>
<dbReference type="InterPro" id="IPR001356">
    <property type="entry name" value="HD"/>
</dbReference>
<dbReference type="OrthoDB" id="6159439at2759"/>
<dbReference type="AlphaFoldDB" id="A0A7M5V8Y3"/>
<dbReference type="GO" id="GO:0030182">
    <property type="term" value="P:neuron differentiation"/>
    <property type="evidence" value="ECO:0007669"/>
    <property type="project" value="TreeGrafter"/>
</dbReference>
<evidence type="ECO:0000313" key="15">
    <source>
        <dbReference type="EnsemblMetazoa" id="CLYHEMP004507.2"/>
    </source>
</evidence>
<dbReference type="PANTHER" id="PTHR24208">
    <property type="entry name" value="LIM/HOMEOBOX PROTEIN LHX"/>
    <property type="match status" value="1"/>
</dbReference>
<organism evidence="15 16">
    <name type="scientific">Clytia hemisphaerica</name>
    <dbReference type="NCBI Taxonomy" id="252671"/>
    <lineage>
        <taxon>Eukaryota</taxon>
        <taxon>Metazoa</taxon>
        <taxon>Cnidaria</taxon>
        <taxon>Hydrozoa</taxon>
        <taxon>Hydroidolina</taxon>
        <taxon>Leptothecata</taxon>
        <taxon>Obeliida</taxon>
        <taxon>Clytiidae</taxon>
        <taxon>Clytia</taxon>
    </lineage>
</organism>
<dbReference type="GO" id="GO:0046872">
    <property type="term" value="F:metal ion binding"/>
    <property type="evidence" value="ECO:0007669"/>
    <property type="project" value="UniProtKB-KW"/>
</dbReference>
<dbReference type="GO" id="GO:0000981">
    <property type="term" value="F:DNA-binding transcription factor activity, RNA polymerase II-specific"/>
    <property type="evidence" value="ECO:0007669"/>
    <property type="project" value="InterPro"/>
</dbReference>
<dbReference type="FunFam" id="1.10.10.60:FF:000448">
    <property type="entry name" value="LIM/homeobox protein Lhx4"/>
    <property type="match status" value="1"/>
</dbReference>
<dbReference type="InterPro" id="IPR017970">
    <property type="entry name" value="Homeobox_CS"/>
</dbReference>
<name>A0A7M5V8Y3_9CNID</name>
<feature type="domain" description="LIM zinc-binding" evidence="13">
    <location>
        <begin position="32"/>
        <end position="90"/>
    </location>
</feature>
<feature type="compositionally biased region" description="Basic residues" evidence="12">
    <location>
        <begin position="264"/>
        <end position="277"/>
    </location>
</feature>
<evidence type="ECO:0000256" key="9">
    <source>
        <dbReference type="PROSITE-ProRule" id="PRU00108"/>
    </source>
</evidence>
<dbReference type="PROSITE" id="PS00478">
    <property type="entry name" value="LIM_DOMAIN_1"/>
    <property type="match status" value="2"/>
</dbReference>
<feature type="compositionally biased region" description="Low complexity" evidence="12">
    <location>
        <begin position="278"/>
        <end position="291"/>
    </location>
</feature>
<proteinExistence type="predicted"/>
<dbReference type="EnsemblMetazoa" id="CLYHEMT004507.1">
    <property type="protein sequence ID" value="CLYHEMP004507.1"/>
    <property type="gene ID" value="CLYHEMG004507"/>
</dbReference>
<keyword evidence="8 9" id="KW-0539">Nucleus</keyword>
<reference evidence="15" key="1">
    <citation type="submission" date="2021-01" db="UniProtKB">
        <authorList>
            <consortium name="EnsemblMetazoa"/>
        </authorList>
    </citation>
    <scope>IDENTIFICATION</scope>
</reference>
<feature type="region of interest" description="Disordered" evidence="12">
    <location>
        <begin position="246"/>
        <end position="292"/>
    </location>
</feature>
<protein>
    <submittedName>
        <fullName evidence="15">Uncharacterized protein</fullName>
    </submittedName>
</protein>
<feature type="compositionally biased region" description="Basic and acidic residues" evidence="12">
    <location>
        <begin position="249"/>
        <end position="263"/>
    </location>
</feature>
<feature type="DNA-binding region" description="Homeobox" evidence="9">
    <location>
        <begin position="189"/>
        <end position="248"/>
    </location>
</feature>
<dbReference type="PROSITE" id="PS50071">
    <property type="entry name" value="HOMEOBOX_2"/>
    <property type="match status" value="1"/>
</dbReference>
<dbReference type="CDD" id="cd00086">
    <property type="entry name" value="homeodomain"/>
    <property type="match status" value="1"/>
</dbReference>
<evidence type="ECO:0000256" key="3">
    <source>
        <dbReference type="ARBA" id="ARBA00022737"/>
    </source>
</evidence>
<dbReference type="InterPro" id="IPR009057">
    <property type="entry name" value="Homeodomain-like_sf"/>
</dbReference>
<keyword evidence="7 9" id="KW-0371">Homeobox</keyword>